<dbReference type="Gene3D" id="2.40.128.110">
    <property type="entry name" value="Lipid/polyisoprenoid-binding, YceI-like"/>
    <property type="match status" value="1"/>
</dbReference>
<name>A0AAU7BVI7_9FLAO</name>
<dbReference type="InterPro" id="IPR036761">
    <property type="entry name" value="TTHA0802/YceI-like_sf"/>
</dbReference>
<dbReference type="AlphaFoldDB" id="A0AAU7BVI7"/>
<organism evidence="1">
    <name type="scientific">Pontimicrobium sp. SW4</name>
    <dbReference type="NCBI Taxonomy" id="3153519"/>
    <lineage>
        <taxon>Bacteria</taxon>
        <taxon>Pseudomonadati</taxon>
        <taxon>Bacteroidota</taxon>
        <taxon>Flavobacteriia</taxon>
        <taxon>Flavobacteriales</taxon>
        <taxon>Flavobacteriaceae</taxon>
        <taxon>Pontimicrobium</taxon>
    </lineage>
</organism>
<evidence type="ECO:0000313" key="1">
    <source>
        <dbReference type="EMBL" id="XBG62124.1"/>
    </source>
</evidence>
<reference evidence="1" key="1">
    <citation type="submission" date="2024-05" db="EMBL/GenBank/DDBJ databases">
        <title>Pontimicrobium maritimus sp. nov., isolated form sea water.</title>
        <authorList>
            <person name="Muhammad N."/>
            <person name="Vuong T.Q."/>
            <person name="Han H.L."/>
            <person name="Kim S.-G."/>
        </authorList>
    </citation>
    <scope>NUCLEOTIDE SEQUENCE</scope>
    <source>
        <strain evidence="1">SW4</strain>
    </source>
</reference>
<dbReference type="EMBL" id="CP157199">
    <property type="protein sequence ID" value="XBG62124.1"/>
    <property type="molecule type" value="Genomic_DNA"/>
</dbReference>
<accession>A0AAU7BVI7</accession>
<proteinExistence type="predicted"/>
<gene>
    <name evidence="1" type="ORF">ABGB03_04305</name>
</gene>
<sequence length="195" mass="22013">MKNLLISFFCFLMLGFTTNNTDYKIASYIIQGNSKLGIKGTTNISQFSCDLAFSDINSEVKTFYKKEGDKIKFIDSRLELSNSCFDCGSKMINNDFLDMLDTKNHPYITLELKEIIINPKKDNEIIALTNINIAGTSRFYSIWLDVDNSKLLNATGCLNLKLSDFKLKPPKKVLGLVIVEDEIEIALDLNITALK</sequence>
<dbReference type="RefSeq" id="WP_347925126.1">
    <property type="nucleotide sequence ID" value="NZ_CP157199.1"/>
</dbReference>
<evidence type="ECO:0008006" key="2">
    <source>
        <dbReference type="Google" id="ProtNLM"/>
    </source>
</evidence>
<dbReference type="SUPFAM" id="SSF101874">
    <property type="entry name" value="YceI-like"/>
    <property type="match status" value="1"/>
</dbReference>
<protein>
    <recommendedName>
        <fullName evidence="2">Lipid/polyisoprenoid-binding YceI-like domain-containing protein</fullName>
    </recommendedName>
</protein>